<keyword evidence="4" id="KW-1185">Reference proteome</keyword>
<proteinExistence type="inferred from homology"/>
<evidence type="ECO:0000259" key="2">
    <source>
        <dbReference type="Pfam" id="PF07110"/>
    </source>
</evidence>
<dbReference type="Gene3D" id="3.30.70.100">
    <property type="match status" value="1"/>
</dbReference>
<dbReference type="EMBL" id="MU004237">
    <property type="protein sequence ID" value="KAF2667958.1"/>
    <property type="molecule type" value="Genomic_DNA"/>
</dbReference>
<feature type="domain" description="EthD" evidence="2">
    <location>
        <begin position="17"/>
        <end position="113"/>
    </location>
</feature>
<evidence type="ECO:0000256" key="1">
    <source>
        <dbReference type="ARBA" id="ARBA00005986"/>
    </source>
</evidence>
<accession>A0A6A6UA06</accession>
<dbReference type="Proteomes" id="UP000799302">
    <property type="component" value="Unassembled WGS sequence"/>
</dbReference>
<evidence type="ECO:0000313" key="3">
    <source>
        <dbReference type="EMBL" id="KAF2667958.1"/>
    </source>
</evidence>
<sequence length="140" mass="16305">MINTESLVRVTVHVNRKPGTTEDEFNKYWSYNHGPLALDWLTRNGVIKYTQFHTPSEWKAHGKKMSDATGRPMFAFDGSADFYVRKYEDFEACFLDPHYEKVIKPDEQKLIDMETIAVTIGYEYVMIEDGKAFTAHERTV</sequence>
<dbReference type="GO" id="GO:0016491">
    <property type="term" value="F:oxidoreductase activity"/>
    <property type="evidence" value="ECO:0007669"/>
    <property type="project" value="InterPro"/>
</dbReference>
<comment type="similarity">
    <text evidence="1">Belongs to the tpcK family.</text>
</comment>
<dbReference type="AlphaFoldDB" id="A0A6A6UA06"/>
<protein>
    <recommendedName>
        <fullName evidence="2">EthD domain-containing protein</fullName>
    </recommendedName>
</protein>
<gene>
    <name evidence="3" type="ORF">BT63DRAFT_457257</name>
</gene>
<dbReference type="Pfam" id="PF07110">
    <property type="entry name" value="EthD"/>
    <property type="match status" value="1"/>
</dbReference>
<dbReference type="InterPro" id="IPR011008">
    <property type="entry name" value="Dimeric_a/b-barrel"/>
</dbReference>
<dbReference type="SUPFAM" id="SSF54909">
    <property type="entry name" value="Dimeric alpha+beta barrel"/>
    <property type="match status" value="1"/>
</dbReference>
<reference evidence="3" key="1">
    <citation type="journal article" date="2020" name="Stud. Mycol.">
        <title>101 Dothideomycetes genomes: a test case for predicting lifestyles and emergence of pathogens.</title>
        <authorList>
            <person name="Haridas S."/>
            <person name="Albert R."/>
            <person name="Binder M."/>
            <person name="Bloem J."/>
            <person name="Labutti K."/>
            <person name="Salamov A."/>
            <person name="Andreopoulos B."/>
            <person name="Baker S."/>
            <person name="Barry K."/>
            <person name="Bills G."/>
            <person name="Bluhm B."/>
            <person name="Cannon C."/>
            <person name="Castanera R."/>
            <person name="Culley D."/>
            <person name="Daum C."/>
            <person name="Ezra D."/>
            <person name="Gonzalez J."/>
            <person name="Henrissat B."/>
            <person name="Kuo A."/>
            <person name="Liang C."/>
            <person name="Lipzen A."/>
            <person name="Lutzoni F."/>
            <person name="Magnuson J."/>
            <person name="Mondo S."/>
            <person name="Nolan M."/>
            <person name="Ohm R."/>
            <person name="Pangilinan J."/>
            <person name="Park H.-J."/>
            <person name="Ramirez L."/>
            <person name="Alfaro M."/>
            <person name="Sun H."/>
            <person name="Tritt A."/>
            <person name="Yoshinaga Y."/>
            <person name="Zwiers L.-H."/>
            <person name="Turgeon B."/>
            <person name="Goodwin S."/>
            <person name="Spatafora J."/>
            <person name="Crous P."/>
            <person name="Grigoriev I."/>
        </authorList>
    </citation>
    <scope>NUCLEOTIDE SEQUENCE</scope>
    <source>
        <strain evidence="3">CBS 115976</strain>
    </source>
</reference>
<dbReference type="InterPro" id="IPR009799">
    <property type="entry name" value="EthD_dom"/>
</dbReference>
<dbReference type="OrthoDB" id="3183782at2759"/>
<organism evidence="3 4">
    <name type="scientific">Microthyrium microscopicum</name>
    <dbReference type="NCBI Taxonomy" id="703497"/>
    <lineage>
        <taxon>Eukaryota</taxon>
        <taxon>Fungi</taxon>
        <taxon>Dikarya</taxon>
        <taxon>Ascomycota</taxon>
        <taxon>Pezizomycotina</taxon>
        <taxon>Dothideomycetes</taxon>
        <taxon>Dothideomycetes incertae sedis</taxon>
        <taxon>Microthyriales</taxon>
        <taxon>Microthyriaceae</taxon>
        <taxon>Microthyrium</taxon>
    </lineage>
</organism>
<name>A0A6A6UA06_9PEZI</name>
<evidence type="ECO:0000313" key="4">
    <source>
        <dbReference type="Proteomes" id="UP000799302"/>
    </source>
</evidence>